<evidence type="ECO:0000256" key="4">
    <source>
        <dbReference type="ARBA" id="ARBA00022679"/>
    </source>
</evidence>
<feature type="domain" description="Mannose-1-phosphate guanyltransferase C-terminal" evidence="9">
    <location>
        <begin position="1"/>
        <end position="95"/>
    </location>
</feature>
<dbReference type="PANTHER" id="PTHR43480">
    <property type="entry name" value="ACYL-[ACYL-CARRIER-PROTEIN]--UDP-N-ACETYLGLUCOSAMINE O-ACYLTRANSFERASE"/>
    <property type="match status" value="1"/>
</dbReference>
<evidence type="ECO:0000256" key="2">
    <source>
        <dbReference type="ARBA" id="ARBA00022516"/>
    </source>
</evidence>
<dbReference type="Gene3D" id="1.20.1180.10">
    <property type="entry name" value="Udp N-acetylglucosamine O-acyltransferase, C-terminal domain"/>
    <property type="match status" value="1"/>
</dbReference>
<evidence type="ECO:0000259" key="8">
    <source>
        <dbReference type="Pfam" id="PF13720"/>
    </source>
</evidence>
<keyword evidence="11" id="KW-1185">Reference proteome</keyword>
<dbReference type="Proteomes" id="UP000838821">
    <property type="component" value="Unassembled WGS sequence"/>
</dbReference>
<dbReference type="GO" id="GO:0008780">
    <property type="term" value="F:acyl-[acyl-carrier-protein]-UDP-N-acetylglucosamine O-acyltransferase activity"/>
    <property type="evidence" value="ECO:0007669"/>
    <property type="project" value="UniProtKB-EC"/>
</dbReference>
<keyword evidence="7 10" id="KW-0012">Acyltransferase</keyword>
<dbReference type="Pfam" id="PF13720">
    <property type="entry name" value="Acetyltransf_11"/>
    <property type="match status" value="1"/>
</dbReference>
<name>A0ABN8GGK1_9BACL</name>
<keyword evidence="4 10" id="KW-0808">Transferase</keyword>
<evidence type="ECO:0000256" key="5">
    <source>
        <dbReference type="ARBA" id="ARBA00022737"/>
    </source>
</evidence>
<sequence length="265" mass="28879">MIHESAFIGRNVMIGKNVSIGEYSIIGDNVSIDDGVIVCSHTKIHSNTLIGSGTYIGSFCSIGALPNLKGFDKSIESGLIIGSNNMINDHTVIARSKESNINTCIGNSNHIGHGAYLGHDAIIGNSTTLSAHVRISGHTQVDDFAHIGMSAFTHQFTKVGKYAMIGAMAKVVRDIPPYILVDGNPAMIKKINKIGLERHGFTVEQINQLESILHAFATSSYPSFSDEDQANLKRLFQKFDTFSSLMQFIDESKRGCMKIDTKWGK</sequence>
<accession>A0ABN8GGK1</accession>
<evidence type="ECO:0000313" key="10">
    <source>
        <dbReference type="EMBL" id="CAH1208401.1"/>
    </source>
</evidence>
<keyword evidence="2" id="KW-0444">Lipid biosynthesis</keyword>
<dbReference type="PIRSF" id="PIRSF000456">
    <property type="entry name" value="UDP-GlcNAc_acltr"/>
    <property type="match status" value="1"/>
</dbReference>
<dbReference type="InterPro" id="IPR010137">
    <property type="entry name" value="Lipid_A_LpxA"/>
</dbReference>
<dbReference type="InterPro" id="IPR037157">
    <property type="entry name" value="Acetyltransf_C_sf"/>
</dbReference>
<proteinExistence type="predicted"/>
<dbReference type="RefSeq" id="WP_236288614.1">
    <property type="nucleotide sequence ID" value="NZ_CAKMMW010000008.1"/>
</dbReference>
<dbReference type="InterPro" id="IPR056729">
    <property type="entry name" value="GMPPB_C"/>
</dbReference>
<comment type="caution">
    <text evidence="10">The sequence shown here is derived from an EMBL/GenBank/DDBJ whole genome shotgun (WGS) entry which is preliminary data.</text>
</comment>
<evidence type="ECO:0000259" key="9">
    <source>
        <dbReference type="Pfam" id="PF25087"/>
    </source>
</evidence>
<dbReference type="PANTHER" id="PTHR43480:SF1">
    <property type="entry name" value="ACYL-[ACYL-CARRIER-PROTEIN]--UDP-N-ACETYLGLUCOSAMINE O-ACYLTRANSFERASE, MITOCHONDRIAL-RELATED"/>
    <property type="match status" value="1"/>
</dbReference>
<dbReference type="EC" id="2.3.1.129" evidence="10"/>
<dbReference type="Pfam" id="PF25087">
    <property type="entry name" value="GMPPB_C"/>
    <property type="match status" value="1"/>
</dbReference>
<evidence type="ECO:0000313" key="11">
    <source>
        <dbReference type="Proteomes" id="UP000838821"/>
    </source>
</evidence>
<organism evidence="10 11">
    <name type="scientific">Paenibacillus allorhizoplanae</name>
    <dbReference type="NCBI Taxonomy" id="2905648"/>
    <lineage>
        <taxon>Bacteria</taxon>
        <taxon>Bacillati</taxon>
        <taxon>Bacillota</taxon>
        <taxon>Bacilli</taxon>
        <taxon>Bacillales</taxon>
        <taxon>Paenibacillaceae</taxon>
        <taxon>Paenibacillus</taxon>
    </lineage>
</organism>
<dbReference type="InterPro" id="IPR011004">
    <property type="entry name" value="Trimer_LpxA-like_sf"/>
</dbReference>
<evidence type="ECO:0000256" key="7">
    <source>
        <dbReference type="ARBA" id="ARBA00023315"/>
    </source>
</evidence>
<protein>
    <submittedName>
        <fullName evidence="10">Acyl-[acyl-carrier-protein]--UDP-N-acetylglucosamine O-acyltransferase</fullName>
        <ecNumber evidence="10">2.3.1.129</ecNumber>
    </submittedName>
</protein>
<dbReference type="InterPro" id="IPR018357">
    <property type="entry name" value="Hexapep_transf_CS"/>
</dbReference>
<dbReference type="SUPFAM" id="SSF51161">
    <property type="entry name" value="Trimeric LpxA-like enzymes"/>
    <property type="match status" value="1"/>
</dbReference>
<keyword evidence="6" id="KW-0443">Lipid metabolism</keyword>
<evidence type="ECO:0000256" key="3">
    <source>
        <dbReference type="ARBA" id="ARBA00022556"/>
    </source>
</evidence>
<evidence type="ECO:0000256" key="1">
    <source>
        <dbReference type="ARBA" id="ARBA00022490"/>
    </source>
</evidence>
<keyword evidence="3" id="KW-0441">Lipid A biosynthesis</keyword>
<keyword evidence="5" id="KW-0677">Repeat</keyword>
<dbReference type="Gene3D" id="2.160.10.10">
    <property type="entry name" value="Hexapeptide repeat proteins"/>
    <property type="match status" value="1"/>
</dbReference>
<feature type="domain" description="UDP N-acetylglucosamine O-acyltransferase C-terminal" evidence="8">
    <location>
        <begin position="174"/>
        <end position="256"/>
    </location>
</feature>
<dbReference type="InterPro" id="IPR029098">
    <property type="entry name" value="Acetyltransf_C"/>
</dbReference>
<dbReference type="PROSITE" id="PS00101">
    <property type="entry name" value="HEXAPEP_TRANSFERASES"/>
    <property type="match status" value="1"/>
</dbReference>
<dbReference type="EMBL" id="CAKMMW010000008">
    <property type="protein sequence ID" value="CAH1208401.1"/>
    <property type="molecule type" value="Genomic_DNA"/>
</dbReference>
<evidence type="ECO:0000256" key="6">
    <source>
        <dbReference type="ARBA" id="ARBA00023098"/>
    </source>
</evidence>
<keyword evidence="1" id="KW-0963">Cytoplasm</keyword>
<gene>
    <name evidence="10" type="primary">lpxA</name>
    <name evidence="10" type="ORF">PAECIP111891_03213</name>
</gene>
<reference evidence="10" key="1">
    <citation type="submission" date="2022-01" db="EMBL/GenBank/DDBJ databases">
        <authorList>
            <person name="Criscuolo A."/>
        </authorList>
    </citation>
    <scope>NUCLEOTIDE SEQUENCE</scope>
    <source>
        <strain evidence="10">CIP111891</strain>
    </source>
</reference>